<accession>A0A2S7F8H7</accession>
<name>A0A2S7F8H7_CLOBU</name>
<feature type="region of interest" description="Disordered" evidence="1">
    <location>
        <begin position="40"/>
        <end position="90"/>
    </location>
</feature>
<dbReference type="Gene3D" id="3.90.1010.20">
    <property type="match status" value="1"/>
</dbReference>
<dbReference type="GO" id="GO:0016020">
    <property type="term" value="C:membrane"/>
    <property type="evidence" value="ECO:0007669"/>
    <property type="project" value="InterPro"/>
</dbReference>
<evidence type="ECO:0000259" key="2">
    <source>
        <dbReference type="SMART" id="SM00900"/>
    </source>
</evidence>
<feature type="compositionally biased region" description="Polar residues" evidence="1">
    <location>
        <begin position="40"/>
        <end position="50"/>
    </location>
</feature>
<sequence length="183" mass="19028">MKNSKNKIVAAVICGMVLGSVGTSVVGNFQGEKDNETYIASNEIKSSTSDKNSDATDALNENSERGEKGPGGKGGHHKGEASLDSTESINVSTGNYNDGVYKGTADGYAKNLSVQVKISDGKISDIQVTSHNETPGFYEKAFELVPAEIIENQSTNVDTASGATYSSVGIINAVNNALADSKA</sequence>
<evidence type="ECO:0000313" key="4">
    <source>
        <dbReference type="Proteomes" id="UP000238081"/>
    </source>
</evidence>
<gene>
    <name evidence="3" type="ORF">AWN73_03520</name>
</gene>
<dbReference type="GO" id="GO:0010181">
    <property type="term" value="F:FMN binding"/>
    <property type="evidence" value="ECO:0007669"/>
    <property type="project" value="InterPro"/>
</dbReference>
<dbReference type="Pfam" id="PF04205">
    <property type="entry name" value="FMN_bind"/>
    <property type="match status" value="1"/>
</dbReference>
<protein>
    <submittedName>
        <fullName evidence="3">Ferredoxin</fullName>
    </submittedName>
</protein>
<feature type="domain" description="FMN-binding" evidence="2">
    <location>
        <begin position="107"/>
        <end position="181"/>
    </location>
</feature>
<reference evidence="3 4" key="1">
    <citation type="submission" date="2016-01" db="EMBL/GenBank/DDBJ databases">
        <title>Characterization of the Clostridium difficile lineages that are prevalent in Hong Kong and China.</title>
        <authorList>
            <person name="Kwok J.S.-L."/>
            <person name="Lam W.-Y."/>
            <person name="Ip M."/>
            <person name="Chan T.-F."/>
            <person name="Hawkey P.M."/>
            <person name="Tsui S.K.-W."/>
        </authorList>
    </citation>
    <scope>NUCLEOTIDE SEQUENCE [LARGE SCALE GENOMIC DNA]</scope>
    <source>
        <strain evidence="3 4">300064</strain>
    </source>
</reference>
<dbReference type="SMART" id="SM00900">
    <property type="entry name" value="FMN_bind"/>
    <property type="match status" value="1"/>
</dbReference>
<dbReference type="Proteomes" id="UP000238081">
    <property type="component" value="Unassembled WGS sequence"/>
</dbReference>
<proteinExistence type="predicted"/>
<dbReference type="InterPro" id="IPR007329">
    <property type="entry name" value="FMN-bd"/>
</dbReference>
<comment type="caution">
    <text evidence="3">The sequence shown here is derived from an EMBL/GenBank/DDBJ whole genome shotgun (WGS) entry which is preliminary data.</text>
</comment>
<organism evidence="3 4">
    <name type="scientific">Clostridium butyricum</name>
    <dbReference type="NCBI Taxonomy" id="1492"/>
    <lineage>
        <taxon>Bacteria</taxon>
        <taxon>Bacillati</taxon>
        <taxon>Bacillota</taxon>
        <taxon>Clostridia</taxon>
        <taxon>Eubacteriales</taxon>
        <taxon>Clostridiaceae</taxon>
        <taxon>Clostridium</taxon>
    </lineage>
</organism>
<evidence type="ECO:0000313" key="3">
    <source>
        <dbReference type="EMBL" id="PPV13616.1"/>
    </source>
</evidence>
<dbReference type="AlphaFoldDB" id="A0A2S7F8H7"/>
<evidence type="ECO:0000256" key="1">
    <source>
        <dbReference type="SAM" id="MobiDB-lite"/>
    </source>
</evidence>
<dbReference type="EMBL" id="LRDH01000118">
    <property type="protein sequence ID" value="PPV13616.1"/>
    <property type="molecule type" value="Genomic_DNA"/>
</dbReference>
<dbReference type="RefSeq" id="WP_043662172.1">
    <property type="nucleotide sequence ID" value="NZ_JSEG01000002.1"/>
</dbReference>